<proteinExistence type="predicted"/>
<dbReference type="VEuPathDB" id="VectorBase:ASIC015643"/>
<feature type="compositionally biased region" description="Basic and acidic residues" evidence="1">
    <location>
        <begin position="28"/>
        <end position="41"/>
    </location>
</feature>
<evidence type="ECO:0000313" key="2">
    <source>
        <dbReference type="EMBL" id="KFB47396.1"/>
    </source>
</evidence>
<organism evidence="2">
    <name type="scientific">Anopheles sinensis</name>
    <name type="common">Mosquito</name>
    <dbReference type="NCBI Taxonomy" id="74873"/>
    <lineage>
        <taxon>Eukaryota</taxon>
        <taxon>Metazoa</taxon>
        <taxon>Ecdysozoa</taxon>
        <taxon>Arthropoda</taxon>
        <taxon>Hexapoda</taxon>
        <taxon>Insecta</taxon>
        <taxon>Pterygota</taxon>
        <taxon>Neoptera</taxon>
        <taxon>Endopterygota</taxon>
        <taxon>Diptera</taxon>
        <taxon>Nematocera</taxon>
        <taxon>Culicoidea</taxon>
        <taxon>Culicidae</taxon>
        <taxon>Anophelinae</taxon>
        <taxon>Anopheles</taxon>
    </lineage>
</organism>
<dbReference type="EMBL" id="KE525331">
    <property type="protein sequence ID" value="KFB47396.1"/>
    <property type="molecule type" value="Genomic_DNA"/>
</dbReference>
<feature type="region of interest" description="Disordered" evidence="1">
    <location>
        <begin position="19"/>
        <end position="41"/>
    </location>
</feature>
<gene>
    <name evidence="2" type="ORF">ZHAS_00015643</name>
</gene>
<accession>A0A084WB02</accession>
<evidence type="ECO:0000313" key="3">
    <source>
        <dbReference type="EnsemblMetazoa" id="ASIC015643-PA"/>
    </source>
</evidence>
<evidence type="ECO:0000313" key="4">
    <source>
        <dbReference type="Proteomes" id="UP000030765"/>
    </source>
</evidence>
<sequence>MTCRRRRLWWIPVPTTVGHMTTSSDAGLADRPEPESERDPKFNGYRCREVCTYEVESGANRVPSFRYREHKEL</sequence>
<evidence type="ECO:0000256" key="1">
    <source>
        <dbReference type="SAM" id="MobiDB-lite"/>
    </source>
</evidence>
<reference evidence="3" key="2">
    <citation type="submission" date="2020-05" db="UniProtKB">
        <authorList>
            <consortium name="EnsemblMetazoa"/>
        </authorList>
    </citation>
    <scope>IDENTIFICATION</scope>
</reference>
<dbReference type="EMBL" id="ATLV01022298">
    <property type="status" value="NOT_ANNOTATED_CDS"/>
    <property type="molecule type" value="Genomic_DNA"/>
</dbReference>
<protein>
    <submittedName>
        <fullName evidence="2 3">Uncharacterized protein</fullName>
    </submittedName>
</protein>
<keyword evidence="4" id="KW-1185">Reference proteome</keyword>
<reference evidence="2 4" key="1">
    <citation type="journal article" date="2014" name="BMC Genomics">
        <title>Genome sequence of Anopheles sinensis provides insight into genetics basis of mosquito competence for malaria parasites.</title>
        <authorList>
            <person name="Zhou D."/>
            <person name="Zhang D."/>
            <person name="Ding G."/>
            <person name="Shi L."/>
            <person name="Hou Q."/>
            <person name="Ye Y."/>
            <person name="Xu Y."/>
            <person name="Zhou H."/>
            <person name="Xiong C."/>
            <person name="Li S."/>
            <person name="Yu J."/>
            <person name="Hong S."/>
            <person name="Yu X."/>
            <person name="Zou P."/>
            <person name="Chen C."/>
            <person name="Chang X."/>
            <person name="Wang W."/>
            <person name="Lv Y."/>
            <person name="Sun Y."/>
            <person name="Ma L."/>
            <person name="Shen B."/>
            <person name="Zhu C."/>
        </authorList>
    </citation>
    <scope>NUCLEOTIDE SEQUENCE [LARGE SCALE GENOMIC DNA]</scope>
</reference>
<name>A0A084WB02_ANOSI</name>
<dbReference type="AlphaFoldDB" id="A0A084WB02"/>
<dbReference type="Proteomes" id="UP000030765">
    <property type="component" value="Unassembled WGS sequence"/>
</dbReference>
<dbReference type="EnsemblMetazoa" id="ASIC015643-RA">
    <property type="protein sequence ID" value="ASIC015643-PA"/>
    <property type="gene ID" value="ASIC015643"/>
</dbReference>